<dbReference type="GO" id="GO:0004364">
    <property type="term" value="F:glutathione transferase activity"/>
    <property type="evidence" value="ECO:0007669"/>
    <property type="project" value="UniProtKB-UniRule"/>
</dbReference>
<keyword evidence="1" id="KW-0808">Transferase</keyword>
<evidence type="ECO:0000256" key="2">
    <source>
        <dbReference type="PIRSR" id="PIRSR006386-1"/>
    </source>
</evidence>
<dbReference type="InterPro" id="IPR001853">
    <property type="entry name" value="DSBA-like_thioredoxin_dom"/>
</dbReference>
<dbReference type="AlphaFoldDB" id="A0A0H5RAR8"/>
<dbReference type="EMBL" id="HACM01010424">
    <property type="protein sequence ID" value="CRZ10866.1"/>
    <property type="molecule type" value="Transcribed_RNA"/>
</dbReference>
<dbReference type="InterPro" id="IPR014440">
    <property type="entry name" value="HCCAis_GSTk"/>
</dbReference>
<dbReference type="PANTHER" id="PTHR42943:SF2">
    <property type="entry name" value="GLUTATHIONE S-TRANSFERASE KAPPA 1"/>
    <property type="match status" value="1"/>
</dbReference>
<dbReference type="GO" id="GO:0006749">
    <property type="term" value="P:glutathione metabolic process"/>
    <property type="evidence" value="ECO:0007669"/>
    <property type="project" value="TreeGrafter"/>
</dbReference>
<dbReference type="Pfam" id="PF01323">
    <property type="entry name" value="DSBA"/>
    <property type="match status" value="1"/>
</dbReference>
<reference evidence="4" key="1">
    <citation type="submission" date="2015-04" db="EMBL/GenBank/DDBJ databases">
        <title>The genome sequence of the plant pathogenic Rhizarian Plasmodiophora brassicae reveals insights in its biotrophic life cycle and the origin of chitin synthesis.</title>
        <authorList>
            <person name="Schwelm A."/>
            <person name="Fogelqvist J."/>
            <person name="Knaust A."/>
            <person name="Julke S."/>
            <person name="Lilja T."/>
            <person name="Dhandapani V."/>
            <person name="Bonilla-Rosso G."/>
            <person name="Karlsson M."/>
            <person name="Shevchenko A."/>
            <person name="Choi S.R."/>
            <person name="Kim H.G."/>
            <person name="Park J.Y."/>
            <person name="Lim Y.P."/>
            <person name="Ludwig-Muller J."/>
            <person name="Dixelius C."/>
        </authorList>
    </citation>
    <scope>NUCLEOTIDE SEQUENCE</scope>
    <source>
        <tissue evidence="4">Potato root galls</tissue>
    </source>
</reference>
<accession>A0A0H5RAR8</accession>
<dbReference type="PANTHER" id="PTHR42943">
    <property type="entry name" value="GLUTATHIONE S-TRANSFERASE KAPPA"/>
    <property type="match status" value="1"/>
</dbReference>
<dbReference type="InterPro" id="IPR036249">
    <property type="entry name" value="Thioredoxin-like_sf"/>
</dbReference>
<dbReference type="SUPFAM" id="SSF52833">
    <property type="entry name" value="Thioredoxin-like"/>
    <property type="match status" value="1"/>
</dbReference>
<dbReference type="EC" id="2.5.1.18" evidence="1"/>
<evidence type="ECO:0000313" key="4">
    <source>
        <dbReference type="EMBL" id="CRZ10866.1"/>
    </source>
</evidence>
<feature type="domain" description="DSBA-like thioredoxin" evidence="3">
    <location>
        <begin position="11"/>
        <end position="207"/>
    </location>
</feature>
<dbReference type="PIRSF" id="PIRSF006386">
    <property type="entry name" value="HCCAis_GSTk"/>
    <property type="match status" value="1"/>
</dbReference>
<comment type="similarity">
    <text evidence="1">Belongs to the GST superfamily. Kappa family.</text>
</comment>
<feature type="active site" description="Nucleophile" evidence="2">
    <location>
        <position position="19"/>
    </location>
</feature>
<organism evidence="4">
    <name type="scientific">Spongospora subterranea</name>
    <dbReference type="NCBI Taxonomy" id="70186"/>
    <lineage>
        <taxon>Eukaryota</taxon>
        <taxon>Sar</taxon>
        <taxon>Rhizaria</taxon>
        <taxon>Endomyxa</taxon>
        <taxon>Phytomyxea</taxon>
        <taxon>Plasmodiophorida</taxon>
        <taxon>Plasmodiophoridae</taxon>
        <taxon>Spongospora</taxon>
    </lineage>
</organism>
<protein>
    <recommendedName>
        <fullName evidence="1">Glutathione S-transferase kappa</fullName>
        <ecNumber evidence="1">2.5.1.18</ecNumber>
    </recommendedName>
</protein>
<dbReference type="Gene3D" id="3.40.30.10">
    <property type="entry name" value="Glutaredoxin"/>
    <property type="match status" value="1"/>
</dbReference>
<dbReference type="GO" id="GO:0005777">
    <property type="term" value="C:peroxisome"/>
    <property type="evidence" value="ECO:0007669"/>
    <property type="project" value="TreeGrafter"/>
</dbReference>
<name>A0A0H5RAR8_9EUKA</name>
<comment type="catalytic activity">
    <reaction evidence="1">
        <text>RX + glutathione = an S-substituted glutathione + a halide anion + H(+)</text>
        <dbReference type="Rhea" id="RHEA:16437"/>
        <dbReference type="ChEBI" id="CHEBI:15378"/>
        <dbReference type="ChEBI" id="CHEBI:16042"/>
        <dbReference type="ChEBI" id="CHEBI:17792"/>
        <dbReference type="ChEBI" id="CHEBI:57925"/>
        <dbReference type="ChEBI" id="CHEBI:90779"/>
        <dbReference type="EC" id="2.5.1.18"/>
    </reaction>
</comment>
<evidence type="ECO:0000256" key="1">
    <source>
        <dbReference type="PIRNR" id="PIRNR006386"/>
    </source>
</evidence>
<dbReference type="GO" id="GO:0005739">
    <property type="term" value="C:mitochondrion"/>
    <property type="evidence" value="ECO:0007669"/>
    <property type="project" value="TreeGrafter"/>
</dbReference>
<evidence type="ECO:0000259" key="3">
    <source>
        <dbReference type="Pfam" id="PF01323"/>
    </source>
</evidence>
<dbReference type="GO" id="GO:0004602">
    <property type="term" value="F:glutathione peroxidase activity"/>
    <property type="evidence" value="ECO:0007669"/>
    <property type="project" value="TreeGrafter"/>
</dbReference>
<sequence length="221" mass="24082">MADGSGAAGKITMYFDVVSPFSYLAWLQLRQIESAWTDVQICLRPFKLGQVVRATKNVVPGAVPAKAKWAYIDLQRAASAAGISPIRMPAVFPFPTDNVLRFLSAFASDPPSLMLATGVFYNAIFTQGRAIVTPEDIRREIGTSLPSDVVETALRFAASPESRSVLKKTTEDALAAGAFGAPTIIVDVPNRKSQFFFGSDRFHQIAALFNRPLPDQQRAML</sequence>
<dbReference type="InterPro" id="IPR051924">
    <property type="entry name" value="GST_Kappa/NadH"/>
</dbReference>
<proteinExistence type="inferred from homology"/>